<comment type="similarity">
    <text evidence="6">Belongs to the ABC-4 integral membrane protein family.</text>
</comment>
<feature type="transmembrane region" description="Helical" evidence="7">
    <location>
        <begin position="20"/>
        <end position="43"/>
    </location>
</feature>
<dbReference type="PANTHER" id="PTHR30572">
    <property type="entry name" value="MEMBRANE COMPONENT OF TRANSPORTER-RELATED"/>
    <property type="match status" value="1"/>
</dbReference>
<dbReference type="EMBL" id="CP007129">
    <property type="protein sequence ID" value="AHG92609.1"/>
    <property type="molecule type" value="Genomic_DNA"/>
</dbReference>
<evidence type="ECO:0000313" key="10">
    <source>
        <dbReference type="EMBL" id="AHG92609.1"/>
    </source>
</evidence>
<keyword evidence="11" id="KW-1185">Reference proteome</keyword>
<dbReference type="InterPro" id="IPR017800">
    <property type="entry name" value="ADOP"/>
</dbReference>
<feature type="domain" description="ABC3 transporter permease C-terminal" evidence="8">
    <location>
        <begin position="279"/>
        <end position="395"/>
    </location>
</feature>
<dbReference type="PATRIC" id="fig|861299.3.peg.5129"/>
<dbReference type="Pfam" id="PF12704">
    <property type="entry name" value="MacB_PCD"/>
    <property type="match status" value="2"/>
</dbReference>
<feature type="domain" description="ABC3 transporter permease C-terminal" evidence="8">
    <location>
        <begin position="679"/>
        <end position="792"/>
    </location>
</feature>
<name>W0RNM3_9BACT</name>
<dbReference type="KEGG" id="gba:J421_5074"/>
<feature type="transmembrane region" description="Helical" evidence="7">
    <location>
        <begin position="766"/>
        <end position="785"/>
    </location>
</feature>
<dbReference type="RefSeq" id="WP_025413941.1">
    <property type="nucleotide sequence ID" value="NZ_CP007129.1"/>
</dbReference>
<comment type="subcellular location">
    <subcellularLocation>
        <location evidence="1">Cell membrane</location>
        <topology evidence="1">Multi-pass membrane protein</topology>
    </subcellularLocation>
</comment>
<keyword evidence="3 7" id="KW-0812">Transmembrane</keyword>
<dbReference type="InterPro" id="IPR025857">
    <property type="entry name" value="MacB_PCD"/>
</dbReference>
<evidence type="ECO:0000313" key="11">
    <source>
        <dbReference type="Proteomes" id="UP000019151"/>
    </source>
</evidence>
<dbReference type="Proteomes" id="UP000019151">
    <property type="component" value="Plasmid 1"/>
</dbReference>
<dbReference type="InterPro" id="IPR003838">
    <property type="entry name" value="ABC3_permease_C"/>
</dbReference>
<keyword evidence="5 7" id="KW-0472">Membrane</keyword>
<gene>
    <name evidence="10" type="ORF">J421_5074</name>
</gene>
<dbReference type="AlphaFoldDB" id="W0RNM3"/>
<keyword evidence="10" id="KW-0614">Plasmid</keyword>
<evidence type="ECO:0000256" key="2">
    <source>
        <dbReference type="ARBA" id="ARBA00022475"/>
    </source>
</evidence>
<dbReference type="Pfam" id="PF02687">
    <property type="entry name" value="FtsX"/>
    <property type="match status" value="2"/>
</dbReference>
<dbReference type="NCBIfam" id="TIGR03434">
    <property type="entry name" value="ADOP"/>
    <property type="match status" value="1"/>
</dbReference>
<feature type="transmembrane region" description="Helical" evidence="7">
    <location>
        <begin position="415"/>
        <end position="438"/>
    </location>
</feature>
<dbReference type="HOGENOM" id="CLU_009433_1_0_0"/>
<feature type="transmembrane region" description="Helical" evidence="7">
    <location>
        <begin position="272"/>
        <end position="296"/>
    </location>
</feature>
<dbReference type="InParanoid" id="W0RNM3"/>
<feature type="domain" description="MacB-like periplasmic core" evidence="9">
    <location>
        <begin position="22"/>
        <end position="237"/>
    </location>
</feature>
<dbReference type="GO" id="GO:0005886">
    <property type="term" value="C:plasma membrane"/>
    <property type="evidence" value="ECO:0007669"/>
    <property type="project" value="UniProtKB-SubCell"/>
</dbReference>
<evidence type="ECO:0000256" key="7">
    <source>
        <dbReference type="SAM" id="Phobius"/>
    </source>
</evidence>
<evidence type="ECO:0000259" key="8">
    <source>
        <dbReference type="Pfam" id="PF02687"/>
    </source>
</evidence>
<dbReference type="PANTHER" id="PTHR30572:SF4">
    <property type="entry name" value="ABC TRANSPORTER PERMEASE YTRF"/>
    <property type="match status" value="1"/>
</dbReference>
<keyword evidence="4 7" id="KW-1133">Transmembrane helix</keyword>
<accession>W0RNM3</accession>
<dbReference type="InterPro" id="IPR050250">
    <property type="entry name" value="Macrolide_Exporter_MacB"/>
</dbReference>
<feature type="transmembrane region" description="Helical" evidence="7">
    <location>
        <begin position="323"/>
        <end position="349"/>
    </location>
</feature>
<evidence type="ECO:0000256" key="3">
    <source>
        <dbReference type="ARBA" id="ARBA00022692"/>
    </source>
</evidence>
<evidence type="ECO:0000256" key="6">
    <source>
        <dbReference type="ARBA" id="ARBA00038076"/>
    </source>
</evidence>
<evidence type="ECO:0000256" key="5">
    <source>
        <dbReference type="ARBA" id="ARBA00023136"/>
    </source>
</evidence>
<evidence type="ECO:0000259" key="9">
    <source>
        <dbReference type="Pfam" id="PF12704"/>
    </source>
</evidence>
<dbReference type="OrthoDB" id="5749226at2"/>
<feature type="transmembrane region" description="Helical" evidence="7">
    <location>
        <begin position="369"/>
        <end position="390"/>
    </location>
</feature>
<feature type="transmembrane region" description="Helical" evidence="7">
    <location>
        <begin position="674"/>
        <end position="700"/>
    </location>
</feature>
<keyword evidence="2" id="KW-1003">Cell membrane</keyword>
<organism evidence="10 11">
    <name type="scientific">Gemmatirosa kalamazoonensis</name>
    <dbReference type="NCBI Taxonomy" id="861299"/>
    <lineage>
        <taxon>Bacteria</taxon>
        <taxon>Pseudomonadati</taxon>
        <taxon>Gemmatimonadota</taxon>
        <taxon>Gemmatimonadia</taxon>
        <taxon>Gemmatimonadales</taxon>
        <taxon>Gemmatimonadaceae</taxon>
        <taxon>Gemmatirosa</taxon>
    </lineage>
</organism>
<reference evidence="10 11" key="1">
    <citation type="journal article" date="2014" name="Genome Announc.">
        <title>Genome Sequence and Methylome of Soil Bacterium Gemmatirosa kalamazoonensis KBS708T, a Member of the Rarely Cultivated Gemmatimonadetes Phylum.</title>
        <authorList>
            <person name="Debruyn J.M."/>
            <person name="Radosevich M."/>
            <person name="Wommack K.E."/>
            <person name="Polson S.W."/>
            <person name="Hauser L.J."/>
            <person name="Fawaz M.N."/>
            <person name="Korlach J."/>
            <person name="Tsai Y.C."/>
        </authorList>
    </citation>
    <scope>NUCLEOTIDE SEQUENCE [LARGE SCALE GENOMIC DNA]</scope>
    <source>
        <strain evidence="10 11">KBS708</strain>
        <plasmid evidence="11">Plasmid 1</plasmid>
    </source>
</reference>
<feature type="domain" description="MacB-like periplasmic core" evidence="9">
    <location>
        <begin position="442"/>
        <end position="642"/>
    </location>
</feature>
<feature type="transmembrane region" description="Helical" evidence="7">
    <location>
        <begin position="728"/>
        <end position="746"/>
    </location>
</feature>
<protein>
    <submittedName>
        <fullName evidence="10">Permease</fullName>
    </submittedName>
</protein>
<dbReference type="GO" id="GO:0022857">
    <property type="term" value="F:transmembrane transporter activity"/>
    <property type="evidence" value="ECO:0007669"/>
    <property type="project" value="TreeGrafter"/>
</dbReference>
<proteinExistence type="inferred from homology"/>
<evidence type="ECO:0000256" key="4">
    <source>
        <dbReference type="ARBA" id="ARBA00022989"/>
    </source>
</evidence>
<evidence type="ECO:0000256" key="1">
    <source>
        <dbReference type="ARBA" id="ARBA00004651"/>
    </source>
</evidence>
<geneLocation type="plasmid" evidence="10 11">
    <name>1</name>
</geneLocation>
<sequence length="799" mass="85061">MHALLSDLRQALRGLRAQPAFSVTAILTLTLGIGVTTAMFGVVDGILLRPLPFPSADRLITICEQYPGATPDWCSVSPPNVEDIAARARSIEVIGIGRSWPYHLTTTRGAESVPGGIATPEMFRALGARAELGRLIDRSDLVGDESRVVLLTDEIWRSRFGGSRDVVGRAIVLDGTPVTVVGVLAPGFAPPPYDFVQLWRPLHIDPRAEKHRAWRGFVAYGRLRDGASLGTARAELAGIASALRGEHFDATPGWGLQMVRLRDLVIGGVRPMLLLFLGAVGVVLLIACANVANLLLARGVARGREVALRAAFGASRGRVVRGLLVESLVLALAGAALGLVLAWWSVSAFKALAPEGLPRVADVRVDGRVLAFALALATLTTIVFGLVPALRASRVDLAHCLRDGGRSVAARRSPLGALLVTGELALALTLVSSAGLLARSFGALASWRPGFDRERLLTFSVFAPTERYRGQAGVAALWDRVERELRAVPGVTAVGTASGGPLFGGMETEEVRLVGRPTPEGASVRYFDVSPGFFRALGVPVVRGRDLQASDVLDGPAVALVNESLARRYWPGEDPVGQRLTMSESGVRFEIVGVVRDVPPVDPGAPVQPQLYWSNRQLPRPFTYVVVRTGVPPASVAAAVRARLRALDPDLEPKTLVTMSERMDRELTTPRFRMLLAATFGLSALLLGAVGTYGLFAYLVSRRTREFGIRLALGAARRHVVRAVVREGAALAGAGALLGTVASLWLGRAMRQFVFGVSSSDPATLVASAVVLVLTAAVACFVPAWRAARVDPIVTLTVE</sequence>